<organism evidence="1 2">
    <name type="scientific">Listeria marthii</name>
    <dbReference type="NCBI Taxonomy" id="529731"/>
    <lineage>
        <taxon>Bacteria</taxon>
        <taxon>Bacillati</taxon>
        <taxon>Bacillota</taxon>
        <taxon>Bacilli</taxon>
        <taxon>Bacillales</taxon>
        <taxon>Listeriaceae</taxon>
        <taxon>Listeria</taxon>
    </lineage>
</organism>
<evidence type="ECO:0000313" key="1">
    <source>
        <dbReference type="EMBL" id="MBC1978040.1"/>
    </source>
</evidence>
<gene>
    <name evidence="1" type="ORF">HCJ63_06115</name>
</gene>
<dbReference type="AlphaFoldDB" id="A0A842CIQ3"/>
<reference evidence="1 2" key="1">
    <citation type="submission" date="2020-03" db="EMBL/GenBank/DDBJ databases">
        <title>Soil Listeria distribution.</title>
        <authorList>
            <person name="Liao J."/>
            <person name="Wiedmann M."/>
        </authorList>
    </citation>
    <scope>NUCLEOTIDE SEQUENCE [LARGE SCALE GENOMIC DNA]</scope>
    <source>
        <strain evidence="1 2">FSL L7-0504</strain>
    </source>
</reference>
<proteinExistence type="predicted"/>
<sequence>MSRIDIGEIQTFAYQLHTANEAGRKNIQDIKNAAKNYTEDGSKQHILQESLLIA</sequence>
<name>A0A842CIQ3_9LIST</name>
<protein>
    <submittedName>
        <fullName evidence="1">Uncharacterized protein</fullName>
    </submittedName>
</protein>
<comment type="caution">
    <text evidence="1">The sequence shown here is derived from an EMBL/GenBank/DDBJ whole genome shotgun (WGS) entry which is preliminary data.</text>
</comment>
<dbReference type="EMBL" id="JAASWI010000002">
    <property type="protein sequence ID" value="MBC1978040.1"/>
    <property type="molecule type" value="Genomic_DNA"/>
</dbReference>
<dbReference type="Proteomes" id="UP000580683">
    <property type="component" value="Unassembled WGS sequence"/>
</dbReference>
<accession>A0A842CIQ3</accession>
<dbReference type="RefSeq" id="WP_185529990.1">
    <property type="nucleotide sequence ID" value="NZ_JAASWC010000004.1"/>
</dbReference>
<evidence type="ECO:0000313" key="2">
    <source>
        <dbReference type="Proteomes" id="UP000580683"/>
    </source>
</evidence>